<dbReference type="EMBL" id="JACHJN010000011">
    <property type="protein sequence ID" value="MBB5959517.1"/>
    <property type="molecule type" value="Genomic_DNA"/>
</dbReference>
<comment type="caution">
    <text evidence="2">The sequence shown here is derived from an EMBL/GenBank/DDBJ whole genome shotgun (WGS) entry which is preliminary data.</text>
</comment>
<protein>
    <submittedName>
        <fullName evidence="2">Nucleoside-diphosphate-sugar epimerase</fullName>
    </submittedName>
</protein>
<dbReference type="Pfam" id="PF13460">
    <property type="entry name" value="NAD_binding_10"/>
    <property type="match status" value="1"/>
</dbReference>
<dbReference type="PANTHER" id="PTHR48079:SF6">
    <property type="entry name" value="NAD(P)-BINDING DOMAIN-CONTAINING PROTEIN-RELATED"/>
    <property type="match status" value="1"/>
</dbReference>
<gene>
    <name evidence="2" type="ORF">FHS29_006138</name>
</gene>
<sequence>MRILVVGASGLVGQHIVERLRQRGHGATAVARTRRAGVDHALDATTASVADLRALVAGHDGVVFAAGVDDREIPRKPAYPAFHKGNVEPVARLLTAAREEGLTRAVVLGSYYTHFHREHPEWRLTALHPYIRSRVEQARAAREAAGTIPVAVLELPFVFGRAGDRLPNWSPPLEKWARSRSPLVAPPGGSAATTAGRVAEVAVEVLELASGADIPVADENLTWQEMFTRIAAATGNPRQVRPLPPFVVRVGLRLVGVAHALAGREPGLDTAHLSHLLLRELFIGEGTPGAVEPALRETFSR</sequence>
<keyword evidence="3" id="KW-1185">Reference proteome</keyword>
<dbReference type="InterPro" id="IPR016040">
    <property type="entry name" value="NAD(P)-bd_dom"/>
</dbReference>
<dbReference type="InterPro" id="IPR051783">
    <property type="entry name" value="NAD(P)-dependent_oxidoreduct"/>
</dbReference>
<name>A0A841CU14_9PSEU</name>
<dbReference type="Proteomes" id="UP000547510">
    <property type="component" value="Unassembled WGS sequence"/>
</dbReference>
<dbReference type="RefSeq" id="WP_184696468.1">
    <property type="nucleotide sequence ID" value="NZ_JACHJN010000011.1"/>
</dbReference>
<evidence type="ECO:0000259" key="1">
    <source>
        <dbReference type="Pfam" id="PF13460"/>
    </source>
</evidence>
<dbReference type="AlphaFoldDB" id="A0A841CU14"/>
<feature type="domain" description="NAD(P)-binding" evidence="1">
    <location>
        <begin position="7"/>
        <end position="143"/>
    </location>
</feature>
<evidence type="ECO:0000313" key="2">
    <source>
        <dbReference type="EMBL" id="MBB5959517.1"/>
    </source>
</evidence>
<dbReference type="SUPFAM" id="SSF51735">
    <property type="entry name" value="NAD(P)-binding Rossmann-fold domains"/>
    <property type="match status" value="1"/>
</dbReference>
<dbReference type="GO" id="GO:0004029">
    <property type="term" value="F:aldehyde dehydrogenase (NAD+) activity"/>
    <property type="evidence" value="ECO:0007669"/>
    <property type="project" value="TreeGrafter"/>
</dbReference>
<dbReference type="InterPro" id="IPR036291">
    <property type="entry name" value="NAD(P)-bd_dom_sf"/>
</dbReference>
<accession>A0A841CU14</accession>
<proteinExistence type="predicted"/>
<evidence type="ECO:0000313" key="3">
    <source>
        <dbReference type="Proteomes" id="UP000547510"/>
    </source>
</evidence>
<dbReference type="Gene3D" id="3.40.50.720">
    <property type="entry name" value="NAD(P)-binding Rossmann-like Domain"/>
    <property type="match status" value="1"/>
</dbReference>
<dbReference type="PANTHER" id="PTHR48079">
    <property type="entry name" value="PROTEIN YEEZ"/>
    <property type="match status" value="1"/>
</dbReference>
<dbReference type="GO" id="GO:0005737">
    <property type="term" value="C:cytoplasm"/>
    <property type="evidence" value="ECO:0007669"/>
    <property type="project" value="TreeGrafter"/>
</dbReference>
<reference evidence="2 3" key="1">
    <citation type="submission" date="2020-08" db="EMBL/GenBank/DDBJ databases">
        <title>Genomic Encyclopedia of Type Strains, Phase III (KMG-III): the genomes of soil and plant-associated and newly described type strains.</title>
        <authorList>
            <person name="Whitman W."/>
        </authorList>
    </citation>
    <scope>NUCLEOTIDE SEQUENCE [LARGE SCALE GENOMIC DNA]</scope>
    <source>
        <strain evidence="2 3">CECT 8640</strain>
    </source>
</reference>
<organism evidence="2 3">
    <name type="scientific">Saccharothrix tamanrassetensis</name>
    <dbReference type="NCBI Taxonomy" id="1051531"/>
    <lineage>
        <taxon>Bacteria</taxon>
        <taxon>Bacillati</taxon>
        <taxon>Actinomycetota</taxon>
        <taxon>Actinomycetes</taxon>
        <taxon>Pseudonocardiales</taxon>
        <taxon>Pseudonocardiaceae</taxon>
        <taxon>Saccharothrix</taxon>
    </lineage>
</organism>